<keyword evidence="2" id="KW-1185">Reference proteome</keyword>
<sequence>MIEPWIRYEDLEEKRRGYYVEYSPVFTGQEFAILKLNLYDSKVADDIKNIAESELAYWALKYHTPIMLMVSNVTDENWTTKEKIGHDYLLGYAKSGRVVAYWDKYPESEEPEFDLSKDYLAKVYSGLKL</sequence>
<dbReference type="EMBL" id="LHSG01000006">
    <property type="protein sequence ID" value="KPD23679.1"/>
    <property type="molecule type" value="Genomic_DNA"/>
</dbReference>
<accession>A0A837NIH7</accession>
<proteinExistence type="predicted"/>
<name>A0A837NIH7_9GAMM</name>
<dbReference type="OrthoDB" id="6154367at2"/>
<evidence type="ECO:0000313" key="2">
    <source>
        <dbReference type="Proteomes" id="UP000053030"/>
    </source>
</evidence>
<organism evidence="1 2">
    <name type="scientific">Idiomarina zobellii</name>
    <dbReference type="NCBI Taxonomy" id="86103"/>
    <lineage>
        <taxon>Bacteria</taxon>
        <taxon>Pseudomonadati</taxon>
        <taxon>Pseudomonadota</taxon>
        <taxon>Gammaproteobacteria</taxon>
        <taxon>Alteromonadales</taxon>
        <taxon>Idiomarinaceae</taxon>
        <taxon>Idiomarina</taxon>
    </lineage>
</organism>
<reference evidence="1 2" key="1">
    <citation type="submission" date="2015-08" db="EMBL/GenBank/DDBJ databases">
        <title>Genome sequencing and assembly of the deep-sea bacterium Idiomarina zobellii.</title>
        <authorList>
            <person name="Mithoefer S.D."/>
            <person name="Rheaume B.A."/>
            <person name="MacLea K.S."/>
        </authorList>
    </citation>
    <scope>NUCLEOTIDE SEQUENCE [LARGE SCALE GENOMIC DNA]</scope>
    <source>
        <strain evidence="1 2">KMM 231</strain>
    </source>
</reference>
<evidence type="ECO:0000313" key="1">
    <source>
        <dbReference type="EMBL" id="KPD23679.1"/>
    </source>
</evidence>
<gene>
    <name evidence="1" type="ORF">AFK76_07400</name>
</gene>
<comment type="caution">
    <text evidence="1">The sequence shown here is derived from an EMBL/GenBank/DDBJ whole genome shotgun (WGS) entry which is preliminary data.</text>
</comment>
<protein>
    <submittedName>
        <fullName evidence="1">Uncharacterized protein</fullName>
    </submittedName>
</protein>
<dbReference type="RefSeq" id="WP_053953668.1">
    <property type="nucleotide sequence ID" value="NZ_FNCB01000006.1"/>
</dbReference>
<dbReference type="Proteomes" id="UP000053030">
    <property type="component" value="Unassembled WGS sequence"/>
</dbReference>
<dbReference type="AlphaFoldDB" id="A0A837NIH7"/>